<sequence length="192" mass="21624">MNGSPTSTRPATATGLGRLHHAATPVADQEVNRHFIEELIGLPLTATWCEESVTTPGMTFCHTFYELDDGSALAFFQMSQPHDKEFLLGTTNRYNHVALHADAATQEAVHQRLLAEDYPHLVQDHGYVKSLYVTSPDKLELEIAVDPPNVAEIRQKRRADAHSELARWLAGDHRTNNDWRPETHSVTHYPEH</sequence>
<evidence type="ECO:0000256" key="1">
    <source>
        <dbReference type="SAM" id="MobiDB-lite"/>
    </source>
</evidence>
<keyword evidence="4" id="KW-1185">Reference proteome</keyword>
<dbReference type="InterPro" id="IPR029068">
    <property type="entry name" value="Glyas_Bleomycin-R_OHBP_Dase"/>
</dbReference>
<protein>
    <submittedName>
        <fullName evidence="3">VOC family protein</fullName>
    </submittedName>
</protein>
<dbReference type="Gene3D" id="3.10.180.10">
    <property type="entry name" value="2,3-Dihydroxybiphenyl 1,2-Dioxygenase, domain 1"/>
    <property type="match status" value="1"/>
</dbReference>
<gene>
    <name evidence="3" type="ORF">FNH04_24200</name>
</gene>
<dbReference type="SUPFAM" id="SSF54593">
    <property type="entry name" value="Glyoxalase/Bleomycin resistance protein/Dihydroxybiphenyl dioxygenase"/>
    <property type="match status" value="1"/>
</dbReference>
<feature type="compositionally biased region" description="Polar residues" evidence="1">
    <location>
        <begin position="1"/>
        <end position="11"/>
    </location>
</feature>
<evidence type="ECO:0000313" key="3">
    <source>
        <dbReference type="EMBL" id="MPY42894.1"/>
    </source>
</evidence>
<evidence type="ECO:0000259" key="2">
    <source>
        <dbReference type="PROSITE" id="PS51819"/>
    </source>
</evidence>
<dbReference type="RefSeq" id="WP_152787606.1">
    <property type="nucleotide sequence ID" value="NZ_BAABEQ010000035.1"/>
</dbReference>
<organism evidence="3 4">
    <name type="scientific">Streptomyces phyllanthi</name>
    <dbReference type="NCBI Taxonomy" id="1803180"/>
    <lineage>
        <taxon>Bacteria</taxon>
        <taxon>Bacillati</taxon>
        <taxon>Actinomycetota</taxon>
        <taxon>Actinomycetes</taxon>
        <taxon>Kitasatosporales</taxon>
        <taxon>Streptomycetaceae</taxon>
        <taxon>Streptomyces</taxon>
    </lineage>
</organism>
<dbReference type="Proteomes" id="UP000326979">
    <property type="component" value="Unassembled WGS sequence"/>
</dbReference>
<evidence type="ECO:0000313" key="4">
    <source>
        <dbReference type="Proteomes" id="UP000326979"/>
    </source>
</evidence>
<name>A0A5N8W999_9ACTN</name>
<reference evidence="3 4" key="1">
    <citation type="submission" date="2019-07" db="EMBL/GenBank/DDBJ databases">
        <title>New species of Amycolatopsis and Streptomyces.</title>
        <authorList>
            <person name="Duangmal K."/>
            <person name="Teo W.F.A."/>
            <person name="Lipun K."/>
        </authorList>
    </citation>
    <scope>NUCLEOTIDE SEQUENCE [LARGE SCALE GENOMIC DNA]</scope>
    <source>
        <strain evidence="3 4">TISTR 2346</strain>
    </source>
</reference>
<dbReference type="OrthoDB" id="5242400at2"/>
<comment type="caution">
    <text evidence="3">The sequence shown here is derived from an EMBL/GenBank/DDBJ whole genome shotgun (WGS) entry which is preliminary data.</text>
</comment>
<accession>A0A5N8W999</accession>
<feature type="domain" description="VOC" evidence="2">
    <location>
        <begin position="18"/>
        <end position="146"/>
    </location>
</feature>
<dbReference type="PROSITE" id="PS51819">
    <property type="entry name" value="VOC"/>
    <property type="match status" value="1"/>
</dbReference>
<proteinExistence type="predicted"/>
<dbReference type="AlphaFoldDB" id="A0A5N8W999"/>
<feature type="region of interest" description="Disordered" evidence="1">
    <location>
        <begin position="1"/>
        <end position="20"/>
    </location>
</feature>
<dbReference type="InterPro" id="IPR037523">
    <property type="entry name" value="VOC_core"/>
</dbReference>
<dbReference type="EMBL" id="VJZE01000183">
    <property type="protein sequence ID" value="MPY42894.1"/>
    <property type="molecule type" value="Genomic_DNA"/>
</dbReference>